<protein>
    <recommendedName>
        <fullName evidence="4">SAP domain-containing protein</fullName>
    </recommendedName>
</protein>
<dbReference type="InParanoid" id="A0A409Y7C7"/>
<gene>
    <name evidence="2" type="ORF">CVT24_003402</name>
</gene>
<keyword evidence="3" id="KW-1185">Reference proteome</keyword>
<dbReference type="STRING" id="181874.A0A409Y7C7"/>
<dbReference type="Proteomes" id="UP000284842">
    <property type="component" value="Unassembled WGS sequence"/>
</dbReference>
<evidence type="ECO:0000313" key="2">
    <source>
        <dbReference type="EMBL" id="PPQ98848.1"/>
    </source>
</evidence>
<organism evidence="2 3">
    <name type="scientific">Panaeolus cyanescens</name>
    <dbReference type="NCBI Taxonomy" id="181874"/>
    <lineage>
        <taxon>Eukaryota</taxon>
        <taxon>Fungi</taxon>
        <taxon>Dikarya</taxon>
        <taxon>Basidiomycota</taxon>
        <taxon>Agaricomycotina</taxon>
        <taxon>Agaricomycetes</taxon>
        <taxon>Agaricomycetidae</taxon>
        <taxon>Agaricales</taxon>
        <taxon>Agaricineae</taxon>
        <taxon>Galeropsidaceae</taxon>
        <taxon>Panaeolus</taxon>
    </lineage>
</organism>
<name>A0A409Y7C7_9AGAR</name>
<evidence type="ECO:0008006" key="4">
    <source>
        <dbReference type="Google" id="ProtNLM"/>
    </source>
</evidence>
<reference evidence="2 3" key="1">
    <citation type="journal article" date="2018" name="Evol. Lett.">
        <title>Horizontal gene cluster transfer increased hallucinogenic mushroom diversity.</title>
        <authorList>
            <person name="Reynolds H.T."/>
            <person name="Vijayakumar V."/>
            <person name="Gluck-Thaler E."/>
            <person name="Korotkin H.B."/>
            <person name="Matheny P.B."/>
            <person name="Slot J.C."/>
        </authorList>
    </citation>
    <scope>NUCLEOTIDE SEQUENCE [LARGE SCALE GENOMIC DNA]</scope>
    <source>
        <strain evidence="2 3">2629</strain>
    </source>
</reference>
<sequence>MFRLIQSRSFVSSALLTRAWKEETLVQLRKEAKVRGTKAVLITRLEEYDKSQAHISEPIKSRVMSTHAAHVNTSEAPGNPEISTPSNSAAAFAVKIPNTNFTTPEPLAQVPYVPDFWGSSLPKTDSASEDAIPQILVVAGSETHPSGGPAHHHRDATMYDEQQSSSAPSTTSSGGLFDDMADDVGLPRPAEVKSSFWKMFSS</sequence>
<comment type="caution">
    <text evidence="2">The sequence shown here is derived from an EMBL/GenBank/DDBJ whole genome shotgun (WGS) entry which is preliminary data.</text>
</comment>
<proteinExistence type="predicted"/>
<feature type="region of interest" description="Disordered" evidence="1">
    <location>
        <begin position="141"/>
        <end position="188"/>
    </location>
</feature>
<accession>A0A409Y7C7</accession>
<dbReference type="EMBL" id="NHTK01001375">
    <property type="protein sequence ID" value="PPQ98848.1"/>
    <property type="molecule type" value="Genomic_DNA"/>
</dbReference>
<dbReference type="AlphaFoldDB" id="A0A409Y7C7"/>
<evidence type="ECO:0000256" key="1">
    <source>
        <dbReference type="SAM" id="MobiDB-lite"/>
    </source>
</evidence>
<evidence type="ECO:0000313" key="3">
    <source>
        <dbReference type="Proteomes" id="UP000284842"/>
    </source>
</evidence>
<feature type="compositionally biased region" description="Low complexity" evidence="1">
    <location>
        <begin position="164"/>
        <end position="173"/>
    </location>
</feature>
<dbReference type="OrthoDB" id="445357at2759"/>